<name>A0A1I7YLJ3_9BILA</name>
<keyword evidence="1" id="KW-1185">Reference proteome</keyword>
<dbReference type="AlphaFoldDB" id="A0A1I7YLJ3"/>
<reference evidence="2" key="1">
    <citation type="submission" date="2016-11" db="UniProtKB">
        <authorList>
            <consortium name="WormBaseParasite"/>
        </authorList>
    </citation>
    <scope>IDENTIFICATION</scope>
</reference>
<organism evidence="1 2">
    <name type="scientific">Steinernema glaseri</name>
    <dbReference type="NCBI Taxonomy" id="37863"/>
    <lineage>
        <taxon>Eukaryota</taxon>
        <taxon>Metazoa</taxon>
        <taxon>Ecdysozoa</taxon>
        <taxon>Nematoda</taxon>
        <taxon>Chromadorea</taxon>
        <taxon>Rhabditida</taxon>
        <taxon>Tylenchina</taxon>
        <taxon>Panagrolaimomorpha</taxon>
        <taxon>Strongyloidoidea</taxon>
        <taxon>Steinernematidae</taxon>
        <taxon>Steinernema</taxon>
    </lineage>
</organism>
<dbReference type="WBParaSite" id="L893_g1758.t1">
    <property type="protein sequence ID" value="L893_g1758.t1"/>
    <property type="gene ID" value="L893_g1758"/>
</dbReference>
<accession>A0A1I7YLJ3</accession>
<protein>
    <submittedName>
        <fullName evidence="2">Uncharacterized protein</fullName>
    </submittedName>
</protein>
<dbReference type="Proteomes" id="UP000095287">
    <property type="component" value="Unplaced"/>
</dbReference>
<sequence length="134" mass="14975">MMCCESLHLVNLYPLTVSPISLILSSHQGFGQPSLQPSLQDCLEALRTSSLIGFFARNIGAEAKSRRSIPVHLSQGVPKVPTTTKNQLWPRLLRRLPKDSVPYLVLLRSTAFDDPMDLRPKTIPKWIPMTVQGL</sequence>
<proteinExistence type="predicted"/>
<evidence type="ECO:0000313" key="1">
    <source>
        <dbReference type="Proteomes" id="UP000095287"/>
    </source>
</evidence>
<evidence type="ECO:0000313" key="2">
    <source>
        <dbReference type="WBParaSite" id="L893_g1758.t1"/>
    </source>
</evidence>